<sequence>MSRLPALISTDRLRLVPVTMADAADMLAGRHQDRWHPDYPRPDDLDAATMVREDDTWGPRHIVLGRLAVGGIGCFGPPDDGETQVGYGLVEAARGSGVATEALRALTAETDRLGVRLRASVEPGNRASVRVLAKCGFTELRGSDEDGNLVMARPLPVHPAP</sequence>
<proteinExistence type="predicted"/>
<dbReference type="InterPro" id="IPR051908">
    <property type="entry name" value="Ribosomal_N-acetyltransferase"/>
</dbReference>
<dbReference type="Pfam" id="PF13302">
    <property type="entry name" value="Acetyltransf_3"/>
    <property type="match status" value="1"/>
</dbReference>
<dbReference type="GO" id="GO:0005737">
    <property type="term" value="C:cytoplasm"/>
    <property type="evidence" value="ECO:0007669"/>
    <property type="project" value="TreeGrafter"/>
</dbReference>
<dbReference type="PROSITE" id="PS51186">
    <property type="entry name" value="GNAT"/>
    <property type="match status" value="1"/>
</dbReference>
<dbReference type="InterPro" id="IPR016181">
    <property type="entry name" value="Acyl_CoA_acyltransferase"/>
</dbReference>
<feature type="domain" description="N-acetyltransferase" evidence="1">
    <location>
        <begin position="13"/>
        <end position="156"/>
    </location>
</feature>
<dbReference type="PANTHER" id="PTHR43441:SF6">
    <property type="entry name" value="N-ACETYLTRANSFERASE DOMAIN-CONTAINING PROTEIN"/>
    <property type="match status" value="1"/>
</dbReference>
<dbReference type="Proteomes" id="UP000199004">
    <property type="component" value="Unassembled WGS sequence"/>
</dbReference>
<dbReference type="PANTHER" id="PTHR43441">
    <property type="entry name" value="RIBOSOMAL-PROTEIN-SERINE ACETYLTRANSFERASE"/>
    <property type="match status" value="1"/>
</dbReference>
<dbReference type="AlphaFoldDB" id="A0A1H0KNG0"/>
<dbReference type="InterPro" id="IPR000182">
    <property type="entry name" value="GNAT_dom"/>
</dbReference>
<dbReference type="EMBL" id="FNIC01000010">
    <property type="protein sequence ID" value="SDO57507.1"/>
    <property type="molecule type" value="Genomic_DNA"/>
</dbReference>
<dbReference type="GO" id="GO:0008999">
    <property type="term" value="F:protein-N-terminal-alanine acetyltransferase activity"/>
    <property type="evidence" value="ECO:0007669"/>
    <property type="project" value="TreeGrafter"/>
</dbReference>
<keyword evidence="2" id="KW-0808">Transferase</keyword>
<dbReference type="STRING" id="1005944.SAMN05192576_0086"/>
<reference evidence="2 3" key="1">
    <citation type="submission" date="2016-10" db="EMBL/GenBank/DDBJ databases">
        <authorList>
            <person name="de Groot N.N."/>
        </authorList>
    </citation>
    <scope>NUCLEOTIDE SEQUENCE [LARGE SCALE GENOMIC DNA]</scope>
    <source>
        <strain evidence="2 3">CGMCC 1.11147</strain>
    </source>
</reference>
<accession>A0A1H0KNG0</accession>
<keyword evidence="3" id="KW-1185">Reference proteome</keyword>
<dbReference type="GO" id="GO:1990189">
    <property type="term" value="F:protein N-terminal-serine acetyltransferase activity"/>
    <property type="evidence" value="ECO:0007669"/>
    <property type="project" value="TreeGrafter"/>
</dbReference>
<gene>
    <name evidence="2" type="ORF">SAMN05192576_0086</name>
</gene>
<organism evidence="2 3">
    <name type="scientific">Nocardioides szechwanensis</name>
    <dbReference type="NCBI Taxonomy" id="1005944"/>
    <lineage>
        <taxon>Bacteria</taxon>
        <taxon>Bacillati</taxon>
        <taxon>Actinomycetota</taxon>
        <taxon>Actinomycetes</taxon>
        <taxon>Propionibacteriales</taxon>
        <taxon>Nocardioidaceae</taxon>
        <taxon>Nocardioides</taxon>
    </lineage>
</organism>
<dbReference type="Gene3D" id="3.40.630.30">
    <property type="match status" value="1"/>
</dbReference>
<protein>
    <submittedName>
        <fullName evidence="2">Protein N-acetyltransferase, RimJ/RimL family</fullName>
    </submittedName>
</protein>
<evidence type="ECO:0000313" key="3">
    <source>
        <dbReference type="Proteomes" id="UP000199004"/>
    </source>
</evidence>
<evidence type="ECO:0000259" key="1">
    <source>
        <dbReference type="PROSITE" id="PS51186"/>
    </source>
</evidence>
<name>A0A1H0KNG0_9ACTN</name>
<dbReference type="SUPFAM" id="SSF55729">
    <property type="entry name" value="Acyl-CoA N-acyltransferases (Nat)"/>
    <property type="match status" value="1"/>
</dbReference>
<dbReference type="RefSeq" id="WP_245715409.1">
    <property type="nucleotide sequence ID" value="NZ_BKAE01000015.1"/>
</dbReference>
<evidence type="ECO:0000313" key="2">
    <source>
        <dbReference type="EMBL" id="SDO57507.1"/>
    </source>
</evidence>